<dbReference type="OrthoDB" id="424794at2759"/>
<name>X6MGT5_RETFI</name>
<dbReference type="EMBL" id="ASPP01020824">
    <property type="protein sequence ID" value="ETO13104.1"/>
    <property type="molecule type" value="Genomic_DNA"/>
</dbReference>
<proteinExistence type="predicted"/>
<evidence type="ECO:0000313" key="2">
    <source>
        <dbReference type="Proteomes" id="UP000023152"/>
    </source>
</evidence>
<evidence type="ECO:0000313" key="1">
    <source>
        <dbReference type="EMBL" id="ETO13104.1"/>
    </source>
</evidence>
<dbReference type="AlphaFoldDB" id="X6MGT5"/>
<dbReference type="Proteomes" id="UP000023152">
    <property type="component" value="Unassembled WGS sequence"/>
</dbReference>
<comment type="caution">
    <text evidence="1">The sequence shown here is derived from an EMBL/GenBank/DDBJ whole genome shotgun (WGS) entry which is preliminary data.</text>
</comment>
<keyword evidence="2" id="KW-1185">Reference proteome</keyword>
<reference evidence="1 2" key="1">
    <citation type="journal article" date="2013" name="Curr. Biol.">
        <title>The Genome of the Foraminiferan Reticulomyxa filosa.</title>
        <authorList>
            <person name="Glockner G."/>
            <person name="Hulsmann N."/>
            <person name="Schleicher M."/>
            <person name="Noegel A.A."/>
            <person name="Eichinger L."/>
            <person name="Gallinger C."/>
            <person name="Pawlowski J."/>
            <person name="Sierra R."/>
            <person name="Euteneuer U."/>
            <person name="Pillet L."/>
            <person name="Moustafa A."/>
            <person name="Platzer M."/>
            <person name="Groth M."/>
            <person name="Szafranski K."/>
            <person name="Schliwa M."/>
        </authorList>
    </citation>
    <scope>NUCLEOTIDE SEQUENCE [LARGE SCALE GENOMIC DNA]</scope>
</reference>
<protein>
    <submittedName>
        <fullName evidence="1">Uncharacterized protein</fullName>
    </submittedName>
</protein>
<gene>
    <name evidence="1" type="ORF">RFI_24271</name>
</gene>
<sequence length="106" mass="13012">MDEGDGKMLSEGQILLRDAKFYEEDDFYVWDFEKNLQYVKPYWFYRKTHTKKRWENKSIEEVFASELSHIPQRIFLKACQESLNYVRKQQNIIVLQLRQYCDVVYV</sequence>
<accession>X6MGT5</accession>
<organism evidence="1 2">
    <name type="scientific">Reticulomyxa filosa</name>
    <dbReference type="NCBI Taxonomy" id="46433"/>
    <lineage>
        <taxon>Eukaryota</taxon>
        <taxon>Sar</taxon>
        <taxon>Rhizaria</taxon>
        <taxon>Retaria</taxon>
        <taxon>Foraminifera</taxon>
        <taxon>Monothalamids</taxon>
        <taxon>Reticulomyxidae</taxon>
        <taxon>Reticulomyxa</taxon>
    </lineage>
</organism>